<accession>A0A1B2EKJ7</accession>
<evidence type="ECO:0000313" key="1">
    <source>
        <dbReference type="EMBL" id="ANY80496.1"/>
    </source>
</evidence>
<dbReference type="EMBL" id="CP016616">
    <property type="protein sequence ID" value="ANY80496.1"/>
    <property type="molecule type" value="Genomic_DNA"/>
</dbReference>
<gene>
    <name evidence="1" type="ORF">BB934_21520</name>
</gene>
<reference evidence="1" key="1">
    <citation type="submission" date="2016-07" db="EMBL/GenBank/DDBJ databases">
        <title>Microvirga ossetica sp. nov. a new species of rhizobia isolated from root nodules of the legume species Vicia alpestris Steven originated from North Ossetia region in the Caucasus.</title>
        <authorList>
            <person name="Safronova V.I."/>
            <person name="Kuznetsova I.G."/>
            <person name="Sazanova A.L."/>
            <person name="Belimov A."/>
            <person name="Andronov E."/>
            <person name="Osledkin Y.S."/>
            <person name="Onishchuk O.P."/>
            <person name="Kurchak O.N."/>
            <person name="Shaposhnikov A.I."/>
            <person name="Willems A."/>
            <person name="Tikhonovich I.A."/>
        </authorList>
    </citation>
    <scope>NUCLEOTIDE SEQUENCE [LARGE SCALE GENOMIC DNA]</scope>
    <source>
        <strain evidence="1">V5/3M</strain>
    </source>
</reference>
<dbReference type="KEGG" id="moc:BB934_21520"/>
<name>A0A1B2EKJ7_9HYPH</name>
<dbReference type="AlphaFoldDB" id="A0A1B2EKJ7"/>
<protein>
    <submittedName>
        <fullName evidence="1">Uncharacterized protein</fullName>
    </submittedName>
</protein>
<proteinExistence type="predicted"/>
<sequence>MSAVERIAALVTSHREGGCLLPALDLVPEGIVDDAQMGHICSFPALQRVRARHALAGARVLDVRAAVPDQLADIKLIVEDARAALLLAPDGGVLPRAIVGTAYMLIIQPPGDCPRTHPVGEHREDTLDDDGLGRVDHPPSSFRVLDHVIAEGLAGRGAPLQDAAQLPALGLLAQVGEEHLRHRAEHADMHGGDRTDIDCVQAHAMELELVVQACDIRELAR</sequence>
<organism evidence="1">
    <name type="scientific">Microvirga ossetica</name>
    <dbReference type="NCBI Taxonomy" id="1882682"/>
    <lineage>
        <taxon>Bacteria</taxon>
        <taxon>Pseudomonadati</taxon>
        <taxon>Pseudomonadota</taxon>
        <taxon>Alphaproteobacteria</taxon>
        <taxon>Hyphomicrobiales</taxon>
        <taxon>Methylobacteriaceae</taxon>
        <taxon>Microvirga</taxon>
    </lineage>
</organism>